<dbReference type="InterPro" id="IPR008927">
    <property type="entry name" value="6-PGluconate_DH-like_C_sf"/>
</dbReference>
<dbReference type="InterPro" id="IPR029036">
    <property type="entry name" value="P5CR_dimer"/>
</dbReference>
<dbReference type="Pfam" id="PF03807">
    <property type="entry name" value="F420_oxidored"/>
    <property type="match status" value="1"/>
</dbReference>
<protein>
    <recommendedName>
        <fullName evidence="4">Pyrroline-5-carboxylate reductase</fullName>
        <shortName evidence="4">P5C reductase</shortName>
        <shortName evidence="4">P5CR</shortName>
        <ecNumber evidence="4">1.5.1.2</ecNumber>
    </recommendedName>
    <alternativeName>
        <fullName evidence="4">PCA reductase</fullName>
    </alternativeName>
</protein>
<comment type="pathway">
    <text evidence="4">Amino-acid biosynthesis; L-proline biosynthesis; L-proline from L-glutamate 5-semialdehyde: step 1/1.</text>
</comment>
<sequence length="239" mass="26178">MGNMGQAIVGSLAKHEMYHITTCQKHDDPNQKLSVVDVVIVAVKPQSFLQLADSISIDMSGKLVISIMAGVTIDKIKNSLSAFKVVRSIPNLAIRIGRGVTEWFPSQEVRVEDKLVVRHIFSAMGKEIEVAEEDILSGIGSVSGIGPAFFYYLTELLAEKAEEYGFSPAQARVIAEETFVGSALLLDSSERSSLEWREAVSSKGGITIEALKHLKENKFDQILKDAVDSAKNRSNQLLK</sequence>
<evidence type="ECO:0000256" key="3">
    <source>
        <dbReference type="ARBA" id="ARBA00023002"/>
    </source>
</evidence>
<comment type="subcellular location">
    <subcellularLocation>
        <location evidence="4">Cytoplasm</location>
    </subcellularLocation>
</comment>
<evidence type="ECO:0000259" key="6">
    <source>
        <dbReference type="Pfam" id="PF03807"/>
    </source>
</evidence>
<evidence type="ECO:0000313" key="8">
    <source>
        <dbReference type="EMBL" id="PIZ94214.1"/>
    </source>
</evidence>
<evidence type="ECO:0000313" key="9">
    <source>
        <dbReference type="Proteomes" id="UP000228568"/>
    </source>
</evidence>
<keyword evidence="4" id="KW-0641">Proline biosynthesis</keyword>
<evidence type="ECO:0000256" key="1">
    <source>
        <dbReference type="ARBA" id="ARBA00005525"/>
    </source>
</evidence>
<evidence type="ECO:0000256" key="5">
    <source>
        <dbReference type="PIRSR" id="PIRSR000193-1"/>
    </source>
</evidence>
<comment type="similarity">
    <text evidence="1 4">Belongs to the pyrroline-5-carboxylate reductase family.</text>
</comment>
<gene>
    <name evidence="4" type="primary">proC</name>
    <name evidence="8" type="ORF">COX81_04155</name>
</gene>
<dbReference type="UniPathway" id="UPA00098">
    <property type="reaction ID" value="UER00361"/>
</dbReference>
<proteinExistence type="inferred from homology"/>
<accession>A0A2M7V6E1</accession>
<dbReference type="GO" id="GO:0005737">
    <property type="term" value="C:cytoplasm"/>
    <property type="evidence" value="ECO:0007669"/>
    <property type="project" value="UniProtKB-SubCell"/>
</dbReference>
<name>A0A2M7V6E1_9BACT</name>
<keyword evidence="4" id="KW-0963">Cytoplasm</keyword>
<feature type="domain" description="Pyrroline-5-carboxylate reductase catalytic N-terminal" evidence="6">
    <location>
        <begin position="32"/>
        <end position="70"/>
    </location>
</feature>
<dbReference type="PIRSF" id="PIRSF000193">
    <property type="entry name" value="Pyrrol-5-carb_rd"/>
    <property type="match status" value="1"/>
</dbReference>
<feature type="domain" description="Pyrroline-5-carboxylate reductase dimerisation" evidence="7">
    <location>
        <begin position="137"/>
        <end position="237"/>
    </location>
</feature>
<comment type="caution">
    <text evidence="8">The sequence shown here is derived from an EMBL/GenBank/DDBJ whole genome shotgun (WGS) entry which is preliminary data.</text>
</comment>
<dbReference type="HAMAP" id="MF_01925">
    <property type="entry name" value="P5C_reductase"/>
    <property type="match status" value="1"/>
</dbReference>
<dbReference type="PANTHER" id="PTHR11645:SF0">
    <property type="entry name" value="PYRROLINE-5-CARBOXYLATE REDUCTASE 3"/>
    <property type="match status" value="1"/>
</dbReference>
<feature type="binding site" evidence="5">
    <location>
        <begin position="42"/>
        <end position="45"/>
    </location>
    <ligand>
        <name>NADP(+)</name>
        <dbReference type="ChEBI" id="CHEBI:58349"/>
    </ligand>
</feature>
<evidence type="ECO:0000256" key="4">
    <source>
        <dbReference type="HAMAP-Rule" id="MF_01925"/>
    </source>
</evidence>
<reference evidence="9" key="1">
    <citation type="submission" date="2017-09" db="EMBL/GenBank/DDBJ databases">
        <title>Depth-based differentiation of microbial function through sediment-hosted aquifers and enrichment of novel symbionts in the deep terrestrial subsurface.</title>
        <authorList>
            <person name="Probst A.J."/>
            <person name="Ladd B."/>
            <person name="Jarett J.K."/>
            <person name="Geller-Mcgrath D.E."/>
            <person name="Sieber C.M.K."/>
            <person name="Emerson J.B."/>
            <person name="Anantharaman K."/>
            <person name="Thomas B.C."/>
            <person name="Malmstrom R."/>
            <person name="Stieglmeier M."/>
            <person name="Klingl A."/>
            <person name="Woyke T."/>
            <person name="Ryan C.M."/>
            <person name="Banfield J.F."/>
        </authorList>
    </citation>
    <scope>NUCLEOTIDE SEQUENCE [LARGE SCALE GENOMIC DNA]</scope>
</reference>
<dbReference type="InterPro" id="IPR000304">
    <property type="entry name" value="Pyrroline-COOH_reductase"/>
</dbReference>
<dbReference type="GO" id="GO:0055129">
    <property type="term" value="P:L-proline biosynthetic process"/>
    <property type="evidence" value="ECO:0007669"/>
    <property type="project" value="UniProtKB-UniRule"/>
</dbReference>
<keyword evidence="4" id="KW-0028">Amino-acid biosynthesis</keyword>
<keyword evidence="2 4" id="KW-0521">NADP</keyword>
<dbReference type="SUPFAM" id="SSF51735">
    <property type="entry name" value="NAD(P)-binding Rossmann-fold domains"/>
    <property type="match status" value="1"/>
</dbReference>
<dbReference type="SUPFAM" id="SSF48179">
    <property type="entry name" value="6-phosphogluconate dehydrogenase C-terminal domain-like"/>
    <property type="match status" value="1"/>
</dbReference>
<dbReference type="PANTHER" id="PTHR11645">
    <property type="entry name" value="PYRROLINE-5-CARBOXYLATE REDUCTASE"/>
    <property type="match status" value="1"/>
</dbReference>
<evidence type="ECO:0000259" key="7">
    <source>
        <dbReference type="Pfam" id="PF14748"/>
    </source>
</evidence>
<comment type="function">
    <text evidence="4">Catalyzes the reduction of 1-pyrroline-5-carboxylate (PCA) to L-proline.</text>
</comment>
<comment type="catalytic activity">
    <reaction evidence="4">
        <text>L-proline + NADP(+) = (S)-1-pyrroline-5-carboxylate + NADPH + 2 H(+)</text>
        <dbReference type="Rhea" id="RHEA:14109"/>
        <dbReference type="ChEBI" id="CHEBI:15378"/>
        <dbReference type="ChEBI" id="CHEBI:17388"/>
        <dbReference type="ChEBI" id="CHEBI:57783"/>
        <dbReference type="ChEBI" id="CHEBI:58349"/>
        <dbReference type="ChEBI" id="CHEBI:60039"/>
        <dbReference type="EC" id="1.5.1.2"/>
    </reaction>
</comment>
<dbReference type="Gene3D" id="3.40.50.720">
    <property type="entry name" value="NAD(P)-binding Rossmann-like Domain"/>
    <property type="match status" value="1"/>
</dbReference>
<comment type="catalytic activity">
    <reaction evidence="4">
        <text>L-proline + NAD(+) = (S)-1-pyrroline-5-carboxylate + NADH + 2 H(+)</text>
        <dbReference type="Rhea" id="RHEA:14105"/>
        <dbReference type="ChEBI" id="CHEBI:15378"/>
        <dbReference type="ChEBI" id="CHEBI:17388"/>
        <dbReference type="ChEBI" id="CHEBI:57540"/>
        <dbReference type="ChEBI" id="CHEBI:57945"/>
        <dbReference type="ChEBI" id="CHEBI:60039"/>
        <dbReference type="EC" id="1.5.1.2"/>
    </reaction>
</comment>
<keyword evidence="3 4" id="KW-0560">Oxidoreductase</keyword>
<dbReference type="InterPro" id="IPR036291">
    <property type="entry name" value="NAD(P)-bd_dom_sf"/>
</dbReference>
<dbReference type="EC" id="1.5.1.2" evidence="4"/>
<dbReference type="Pfam" id="PF14748">
    <property type="entry name" value="P5CR_dimer"/>
    <property type="match status" value="1"/>
</dbReference>
<evidence type="ECO:0000256" key="2">
    <source>
        <dbReference type="ARBA" id="ARBA00022857"/>
    </source>
</evidence>
<dbReference type="Proteomes" id="UP000228568">
    <property type="component" value="Unassembled WGS sequence"/>
</dbReference>
<organism evidence="8 9">
    <name type="scientific">Candidatus Magasanikbacteria bacterium CG_4_10_14_0_2_um_filter_37_12</name>
    <dbReference type="NCBI Taxonomy" id="1974637"/>
    <lineage>
        <taxon>Bacteria</taxon>
        <taxon>Candidatus Magasanikiibacteriota</taxon>
    </lineage>
</organism>
<dbReference type="InterPro" id="IPR028939">
    <property type="entry name" value="P5C_Rdtase_cat_N"/>
</dbReference>
<dbReference type="Gene3D" id="1.10.3730.10">
    <property type="entry name" value="ProC C-terminal domain-like"/>
    <property type="match status" value="1"/>
</dbReference>
<dbReference type="EMBL" id="PFPK01000048">
    <property type="protein sequence ID" value="PIZ94214.1"/>
    <property type="molecule type" value="Genomic_DNA"/>
</dbReference>
<dbReference type="AlphaFoldDB" id="A0A2M7V6E1"/>
<dbReference type="GO" id="GO:0004735">
    <property type="term" value="F:pyrroline-5-carboxylate reductase activity"/>
    <property type="evidence" value="ECO:0007669"/>
    <property type="project" value="UniProtKB-UniRule"/>
</dbReference>